<gene>
    <name evidence="2" type="ORF">N6H18_12955</name>
</gene>
<dbReference type="RefSeq" id="WP_262308698.1">
    <property type="nucleotide sequence ID" value="NZ_CP106679.1"/>
</dbReference>
<organism evidence="2 3">
    <name type="scientific">Reichenbachiella agarivorans</name>
    <dbReference type="NCBI Taxonomy" id="2979464"/>
    <lineage>
        <taxon>Bacteria</taxon>
        <taxon>Pseudomonadati</taxon>
        <taxon>Bacteroidota</taxon>
        <taxon>Cytophagia</taxon>
        <taxon>Cytophagales</taxon>
        <taxon>Reichenbachiellaceae</taxon>
        <taxon>Reichenbachiella</taxon>
    </lineage>
</organism>
<reference evidence="2" key="1">
    <citation type="submission" date="2022-09" db="EMBL/GenBank/DDBJ databases">
        <title>Comparative genomics and taxonomic characterization of three novel marine species of genus Reichenbachiella exhibiting antioxidant and polysaccharide degradation activities.</title>
        <authorList>
            <person name="Muhammad N."/>
            <person name="Lee Y.-J."/>
            <person name="Ko J."/>
            <person name="Kim S.-G."/>
        </authorList>
    </citation>
    <scope>NUCLEOTIDE SEQUENCE</scope>
    <source>
        <strain evidence="2">BKB1-1</strain>
    </source>
</reference>
<evidence type="ECO:0000313" key="2">
    <source>
        <dbReference type="EMBL" id="UXP31258.1"/>
    </source>
</evidence>
<protein>
    <recommendedName>
        <fullName evidence="4">DNA polymerase-3 subunit gamma/tau</fullName>
    </recommendedName>
</protein>
<dbReference type="Proteomes" id="UP001065174">
    <property type="component" value="Chromosome"/>
</dbReference>
<name>A0ABY6CPG9_9BACT</name>
<keyword evidence="3" id="KW-1185">Reference proteome</keyword>
<evidence type="ECO:0008006" key="4">
    <source>
        <dbReference type="Google" id="ProtNLM"/>
    </source>
</evidence>
<proteinExistence type="predicted"/>
<feature type="region of interest" description="Disordered" evidence="1">
    <location>
        <begin position="1"/>
        <end position="25"/>
    </location>
</feature>
<accession>A0ABY6CPG9</accession>
<evidence type="ECO:0000256" key="1">
    <source>
        <dbReference type="SAM" id="MobiDB-lite"/>
    </source>
</evidence>
<sequence>MAAVPSTAPIARTAPASSTTPVAKETPNLKNIFQSKKEEVKTETTQIEEPIVELSEPVTKEAIGITIRNYIDKFNPSVSVKNILNKPFVLNDLTIEFPISNKVETSMIQKNEVEMLEFFRKELRNSMIQVGYKYSDNPEERRPYTSTEIFAAMAKKNPNVFKLRDQLGLDTEF</sequence>
<evidence type="ECO:0000313" key="3">
    <source>
        <dbReference type="Proteomes" id="UP001065174"/>
    </source>
</evidence>
<dbReference type="EMBL" id="CP106679">
    <property type="protein sequence ID" value="UXP31258.1"/>
    <property type="molecule type" value="Genomic_DNA"/>
</dbReference>